<dbReference type="PANTHER" id="PTHR42715:SF10">
    <property type="entry name" value="BETA-GLUCOSIDASE"/>
    <property type="match status" value="1"/>
</dbReference>
<dbReference type="PRINTS" id="PR00133">
    <property type="entry name" value="GLHYDRLASE3"/>
</dbReference>
<dbReference type="SUPFAM" id="SSF51445">
    <property type="entry name" value="(Trans)glycosidases"/>
    <property type="match status" value="1"/>
</dbReference>
<organism evidence="4 5">
    <name type="scientific">Lactobacillus colini</name>
    <dbReference type="NCBI Taxonomy" id="1819254"/>
    <lineage>
        <taxon>Bacteria</taxon>
        <taxon>Bacillati</taxon>
        <taxon>Bacillota</taxon>
        <taxon>Bacilli</taxon>
        <taxon>Lactobacillales</taxon>
        <taxon>Lactobacillaceae</taxon>
        <taxon>Lactobacillus</taxon>
    </lineage>
</organism>
<gene>
    <name evidence="4" type="ORF">J2Z60_000101</name>
</gene>
<dbReference type="GO" id="GO:0008422">
    <property type="term" value="F:beta-glucosidase activity"/>
    <property type="evidence" value="ECO:0007669"/>
    <property type="project" value="UniProtKB-EC"/>
</dbReference>
<name>A0ABS4MBA0_9LACO</name>
<evidence type="ECO:0000256" key="2">
    <source>
        <dbReference type="ARBA" id="ARBA00022801"/>
    </source>
</evidence>
<dbReference type="PANTHER" id="PTHR42715">
    <property type="entry name" value="BETA-GLUCOSIDASE"/>
    <property type="match status" value="1"/>
</dbReference>
<dbReference type="InterPro" id="IPR036881">
    <property type="entry name" value="Glyco_hydro_3_C_sf"/>
</dbReference>
<reference evidence="4 5" key="1">
    <citation type="submission" date="2021-03" db="EMBL/GenBank/DDBJ databases">
        <title>Genomic Encyclopedia of Type Strains, Phase IV (KMG-IV): sequencing the most valuable type-strain genomes for metagenomic binning, comparative biology and taxonomic classification.</title>
        <authorList>
            <person name="Goeker M."/>
        </authorList>
    </citation>
    <scope>NUCLEOTIDE SEQUENCE [LARGE SCALE GENOMIC DNA]</scope>
    <source>
        <strain evidence="4 5">DSM 101872</strain>
    </source>
</reference>
<evidence type="ECO:0000256" key="1">
    <source>
        <dbReference type="ARBA" id="ARBA00005336"/>
    </source>
</evidence>
<comment type="similarity">
    <text evidence="1">Belongs to the glycosyl hydrolase 3 family.</text>
</comment>
<dbReference type="SUPFAM" id="SSF52279">
    <property type="entry name" value="Beta-D-glucan exohydrolase, C-terminal domain"/>
    <property type="match status" value="1"/>
</dbReference>
<evidence type="ECO:0000313" key="4">
    <source>
        <dbReference type="EMBL" id="MBP2056939.1"/>
    </source>
</evidence>
<comment type="caution">
    <text evidence="4">The sequence shown here is derived from an EMBL/GenBank/DDBJ whole genome shotgun (WGS) entry which is preliminary data.</text>
</comment>
<keyword evidence="5" id="KW-1185">Reference proteome</keyword>
<sequence length="808" mass="90174">MLKNKEQIEKLTLQEKAALTAGSSEWETYEVKGKVGKIFLADGPFGLRKQSGAGDHLGLNASEPATCFPSTATMANSWDPEVPQEVGEALGIEAAALKVNQVLGPALNVKRNPRGGRSFEYFSEDPYLAGKMAASLIRGIQKNDTVATPKHLAVNSQETRRMASNSVVDERTLREIYLTNFEIAVKEGKPKSIMSSYNLINGTYANENKKLLDNILRKEWGFDGYVVTDWGGDNDHTAGIKAGSNLEMPGVGSLAAQEIVEAVKTGKLSENVLDRRVDELLTVINYSSKQKPAKVDWKYQHEIARDAAKRSIVLLKNEDHVLPLTGKEKVALIGDFAKNPRYQGAGSSIINSKHLENLFDTAKDYGINLAGYAQGYDRLGKINEKLVDEAVNLLKHSDLAIVNIGLTESAESEGLDRSNLQLPKNQLDLIKRLSTTGKKVIVVLSGGAAVEMMWQTQVDAIVHEYLGGEAGASAVWEVLTGKYNPSGRLSETYPLQENDIPFNNEFPQSNPNVYYKEGIFVGYRYYTTAGIETQYPFGYGLSYTKFKLDNLQVSQAGITVDVENIGQVKGKETVQLYVGKEDSTIIRAARELKGFKQVELNPGEKKTISIAFDDKTFRFFDVNSHDWQVEKGTYQIMIAKNVNDICCQAEYEISNGIIPQVKETDSYKRYKAADLHSISERDFEELYGKSLPKVKMKPGMDLNYESTLSDLIYSRSWLGRMIAKWLKKKINQSLANGKPNLNFLFNYNMPIRAIFKMTNGLVSQKMAEDLVFLFNGHFWRGSGRLIRDYFANRKNIKNASWYKDGGKV</sequence>
<accession>A0ABS4MBA0</accession>
<evidence type="ECO:0000313" key="5">
    <source>
        <dbReference type="Proteomes" id="UP001519292"/>
    </source>
</evidence>
<dbReference type="EMBL" id="JAGGLU010000001">
    <property type="protein sequence ID" value="MBP2056939.1"/>
    <property type="molecule type" value="Genomic_DNA"/>
</dbReference>
<dbReference type="EC" id="3.2.1.21" evidence="4"/>
<protein>
    <submittedName>
        <fullName evidence="4">Beta-glucosidase</fullName>
        <ecNumber evidence="4">3.2.1.21</ecNumber>
    </submittedName>
</protein>
<dbReference type="InterPro" id="IPR017853">
    <property type="entry name" value="GH"/>
</dbReference>
<dbReference type="InterPro" id="IPR013783">
    <property type="entry name" value="Ig-like_fold"/>
</dbReference>
<dbReference type="InterPro" id="IPR001764">
    <property type="entry name" value="Glyco_hydro_3_N"/>
</dbReference>
<dbReference type="Pfam" id="PF00933">
    <property type="entry name" value="Glyco_hydro_3"/>
    <property type="match status" value="1"/>
</dbReference>
<dbReference type="RefSeq" id="WP_209685283.1">
    <property type="nucleotide sequence ID" value="NZ_JAGGLU010000001.1"/>
</dbReference>
<dbReference type="Proteomes" id="UP001519292">
    <property type="component" value="Unassembled WGS sequence"/>
</dbReference>
<dbReference type="Gene3D" id="3.40.50.1700">
    <property type="entry name" value="Glycoside hydrolase family 3 C-terminal domain"/>
    <property type="match status" value="1"/>
</dbReference>
<feature type="domain" description="Fibronectin type III-like" evidence="3">
    <location>
        <begin position="572"/>
        <end position="642"/>
    </location>
</feature>
<dbReference type="InterPro" id="IPR036962">
    <property type="entry name" value="Glyco_hydro_3_N_sf"/>
</dbReference>
<dbReference type="SMART" id="SM01217">
    <property type="entry name" value="Fn3_like"/>
    <property type="match status" value="1"/>
</dbReference>
<dbReference type="InterPro" id="IPR050288">
    <property type="entry name" value="Cellulose_deg_GH3"/>
</dbReference>
<dbReference type="Pfam" id="PF14310">
    <property type="entry name" value="Fn3-like"/>
    <property type="match status" value="1"/>
</dbReference>
<dbReference type="InterPro" id="IPR026891">
    <property type="entry name" value="Fn3-like"/>
</dbReference>
<keyword evidence="4" id="KW-0326">Glycosidase</keyword>
<dbReference type="InterPro" id="IPR002772">
    <property type="entry name" value="Glyco_hydro_3_C"/>
</dbReference>
<keyword evidence="2 4" id="KW-0378">Hydrolase</keyword>
<evidence type="ECO:0000259" key="3">
    <source>
        <dbReference type="SMART" id="SM01217"/>
    </source>
</evidence>
<proteinExistence type="inferred from homology"/>
<dbReference type="Gene3D" id="3.20.20.300">
    <property type="entry name" value="Glycoside hydrolase, family 3, N-terminal domain"/>
    <property type="match status" value="1"/>
</dbReference>
<dbReference type="Gene3D" id="2.60.40.10">
    <property type="entry name" value="Immunoglobulins"/>
    <property type="match status" value="1"/>
</dbReference>
<dbReference type="Pfam" id="PF01915">
    <property type="entry name" value="Glyco_hydro_3_C"/>
    <property type="match status" value="1"/>
</dbReference>